<dbReference type="Proteomes" id="UP001275315">
    <property type="component" value="Unassembled WGS sequence"/>
</dbReference>
<dbReference type="RefSeq" id="WP_320379453.1">
    <property type="nucleotide sequence ID" value="NZ_JAWDIQ010000001.1"/>
</dbReference>
<comment type="caution">
    <text evidence="1">The sequence shown here is derived from an EMBL/GenBank/DDBJ whole genome shotgun (WGS) entry which is preliminary data.</text>
</comment>
<reference evidence="1 2" key="1">
    <citation type="submission" date="2023-10" db="EMBL/GenBank/DDBJ databases">
        <title>Virgibacillus soli CC-YMP-6 genome.</title>
        <authorList>
            <person name="Miliotis G."/>
            <person name="Sengupta P."/>
            <person name="Hameed A."/>
            <person name="Chuvochina M."/>
            <person name="Mcdonagh F."/>
            <person name="Simpson A.C."/>
            <person name="Singh N.K."/>
            <person name="Rekha P.D."/>
            <person name="Raman K."/>
            <person name="Hugenholtz P."/>
            <person name="Venkateswaran K."/>
        </authorList>
    </citation>
    <scope>NUCLEOTIDE SEQUENCE [LARGE SCALE GENOMIC DNA]</scope>
    <source>
        <strain evidence="1 2">CC-YMP-6</strain>
    </source>
</reference>
<keyword evidence="2" id="KW-1185">Reference proteome</keyword>
<proteinExistence type="predicted"/>
<gene>
    <name evidence="1" type="ORF">RWD45_09495</name>
</gene>
<sequence>MKRILFILLIFISVLFIQQTLVFGKEKQKPQLETIHVYEEDITGDGKKDKIELKGTKFDKTSPYFINTEAQITTSNDKKFNIPLPGGYDPTLQFIDLNHDQVNDIFYQSATGGSGGLYNHQLYTLKNNKLVEIPLPTQQYVEGSFQDEFKVSLRISPVDKPIIINVQNRKDDYIRLGIYNKEGKLQKGKSEIMIDPIAFYEPILIGGQKGYGLKSYQQVSGAYHADQLGTIETIWYFENGKWIALNTKWVPSQTT</sequence>
<accession>A0ABU5CQU2</accession>
<evidence type="ECO:0000313" key="1">
    <source>
        <dbReference type="EMBL" id="MDY0408742.1"/>
    </source>
</evidence>
<dbReference type="EMBL" id="JAWDIQ010000001">
    <property type="protein sequence ID" value="MDY0408742.1"/>
    <property type="molecule type" value="Genomic_DNA"/>
</dbReference>
<organism evidence="1 2">
    <name type="scientific">Paracerasibacillus soli</name>
    <dbReference type="NCBI Taxonomy" id="480284"/>
    <lineage>
        <taxon>Bacteria</taxon>
        <taxon>Bacillati</taxon>
        <taxon>Bacillota</taxon>
        <taxon>Bacilli</taxon>
        <taxon>Bacillales</taxon>
        <taxon>Bacillaceae</taxon>
        <taxon>Paracerasibacillus</taxon>
    </lineage>
</organism>
<name>A0ABU5CQU2_9BACI</name>
<evidence type="ECO:0000313" key="2">
    <source>
        <dbReference type="Proteomes" id="UP001275315"/>
    </source>
</evidence>
<protein>
    <submittedName>
        <fullName evidence="1">Uncharacterized protein</fullName>
    </submittedName>
</protein>